<accession>A0AAW1MKU3</accession>
<dbReference type="Proteomes" id="UP001458880">
    <property type="component" value="Unassembled WGS sequence"/>
</dbReference>
<name>A0AAW1MKU3_POPJA</name>
<keyword evidence="2" id="KW-1185">Reference proteome</keyword>
<dbReference type="EMBL" id="JASPKY010000039">
    <property type="protein sequence ID" value="KAK9746593.1"/>
    <property type="molecule type" value="Genomic_DNA"/>
</dbReference>
<protein>
    <submittedName>
        <fullName evidence="1">Uncharacterized protein</fullName>
    </submittedName>
</protein>
<sequence length="106" mass="11463">MFKDAGQTTIPFIDSQDVVTTVPTPPPLVGAGVYYKSTPGDQFVEFTYTDMFKDAGQTTIPFIDSQDVVTSVPTPLVGAGVYYKSTPGYGGFIGLKVVTYDFTHHL</sequence>
<dbReference type="PANTHER" id="PTHR47890:SF1">
    <property type="entry name" value="LD24308P"/>
    <property type="match status" value="1"/>
</dbReference>
<organism evidence="1 2">
    <name type="scientific">Popillia japonica</name>
    <name type="common">Japanese beetle</name>
    <dbReference type="NCBI Taxonomy" id="7064"/>
    <lineage>
        <taxon>Eukaryota</taxon>
        <taxon>Metazoa</taxon>
        <taxon>Ecdysozoa</taxon>
        <taxon>Arthropoda</taxon>
        <taxon>Hexapoda</taxon>
        <taxon>Insecta</taxon>
        <taxon>Pterygota</taxon>
        <taxon>Neoptera</taxon>
        <taxon>Endopterygota</taxon>
        <taxon>Coleoptera</taxon>
        <taxon>Polyphaga</taxon>
        <taxon>Scarabaeiformia</taxon>
        <taxon>Scarabaeidae</taxon>
        <taxon>Rutelinae</taxon>
        <taxon>Popillia</taxon>
    </lineage>
</organism>
<evidence type="ECO:0000313" key="2">
    <source>
        <dbReference type="Proteomes" id="UP001458880"/>
    </source>
</evidence>
<dbReference type="PANTHER" id="PTHR47890">
    <property type="entry name" value="LD24308P"/>
    <property type="match status" value="1"/>
</dbReference>
<proteinExistence type="predicted"/>
<gene>
    <name evidence="1" type="ORF">QE152_g6077</name>
</gene>
<dbReference type="AlphaFoldDB" id="A0AAW1MKU3"/>
<evidence type="ECO:0000313" key="1">
    <source>
        <dbReference type="EMBL" id="KAK9746593.1"/>
    </source>
</evidence>
<comment type="caution">
    <text evidence="1">The sequence shown here is derived from an EMBL/GenBank/DDBJ whole genome shotgun (WGS) entry which is preliminary data.</text>
</comment>
<reference evidence="1 2" key="1">
    <citation type="journal article" date="2024" name="BMC Genomics">
        <title>De novo assembly and annotation of Popillia japonica's genome with initial clues to its potential as an invasive pest.</title>
        <authorList>
            <person name="Cucini C."/>
            <person name="Boschi S."/>
            <person name="Funari R."/>
            <person name="Cardaioli E."/>
            <person name="Iannotti N."/>
            <person name="Marturano G."/>
            <person name="Paoli F."/>
            <person name="Bruttini M."/>
            <person name="Carapelli A."/>
            <person name="Frati F."/>
            <person name="Nardi F."/>
        </authorList>
    </citation>
    <scope>NUCLEOTIDE SEQUENCE [LARGE SCALE GENOMIC DNA]</scope>
    <source>
        <strain evidence="1">DMR45628</strain>
    </source>
</reference>